<dbReference type="InterPro" id="IPR029041">
    <property type="entry name" value="FAD-linked_oxidoreductase-like"/>
</dbReference>
<evidence type="ECO:0000259" key="10">
    <source>
        <dbReference type="Pfam" id="PF01619"/>
    </source>
</evidence>
<keyword evidence="3" id="KW-0285">Flavoprotein</keyword>
<feature type="binding site" evidence="9">
    <location>
        <begin position="233"/>
        <end position="234"/>
    </location>
    <ligand>
        <name>FAD</name>
        <dbReference type="ChEBI" id="CHEBI:57692"/>
    </ligand>
</feature>
<proteinExistence type="predicted"/>
<dbReference type="EMBL" id="JAUUTW010000022">
    <property type="protein sequence ID" value="MDP1453094.1"/>
    <property type="molecule type" value="Genomic_DNA"/>
</dbReference>
<feature type="binding site" evidence="9">
    <location>
        <position position="142"/>
    </location>
    <ligand>
        <name>FAD</name>
        <dbReference type="ChEBI" id="CHEBI:57692"/>
    </ligand>
</feature>
<dbReference type="SUPFAM" id="SSF51730">
    <property type="entry name" value="FAD-linked oxidoreductase"/>
    <property type="match status" value="1"/>
</dbReference>
<organism evidence="11 12">
    <name type="scientific">Peribacillus frigoritolerans</name>
    <dbReference type="NCBI Taxonomy" id="450367"/>
    <lineage>
        <taxon>Bacteria</taxon>
        <taxon>Bacillati</taxon>
        <taxon>Bacillota</taxon>
        <taxon>Bacilli</taxon>
        <taxon>Bacillales</taxon>
        <taxon>Bacillaceae</taxon>
        <taxon>Peribacillus</taxon>
    </lineage>
</organism>
<dbReference type="InterPro" id="IPR002872">
    <property type="entry name" value="Proline_DH_dom"/>
</dbReference>
<dbReference type="InterPro" id="IPR015659">
    <property type="entry name" value="Proline_oxidase"/>
</dbReference>
<comment type="caution">
    <text evidence="11">The sequence shown here is derived from an EMBL/GenBank/DDBJ whole genome shotgun (WGS) entry which is preliminary data.</text>
</comment>
<evidence type="ECO:0000313" key="11">
    <source>
        <dbReference type="EMBL" id="MDP1453094.1"/>
    </source>
</evidence>
<comment type="catalytic activity">
    <reaction evidence="8">
        <text>L-proline + a quinone = (S)-1-pyrroline-5-carboxylate + a quinol + H(+)</text>
        <dbReference type="Rhea" id="RHEA:23784"/>
        <dbReference type="ChEBI" id="CHEBI:15378"/>
        <dbReference type="ChEBI" id="CHEBI:17388"/>
        <dbReference type="ChEBI" id="CHEBI:24646"/>
        <dbReference type="ChEBI" id="CHEBI:60039"/>
        <dbReference type="ChEBI" id="CHEBI:132124"/>
        <dbReference type="EC" id="1.5.5.2"/>
    </reaction>
</comment>
<dbReference type="AlphaFoldDB" id="A0AA90PC45"/>
<keyword evidence="4 9" id="KW-0547">Nucleotide-binding</keyword>
<evidence type="ECO:0000256" key="9">
    <source>
        <dbReference type="PIRSR" id="PIRSR000196-2"/>
    </source>
</evidence>
<evidence type="ECO:0000256" key="4">
    <source>
        <dbReference type="ARBA" id="ARBA00022741"/>
    </source>
</evidence>
<evidence type="ECO:0000256" key="1">
    <source>
        <dbReference type="ARBA" id="ARBA00004739"/>
    </source>
</evidence>
<evidence type="ECO:0000256" key="6">
    <source>
        <dbReference type="ARBA" id="ARBA00023002"/>
    </source>
</evidence>
<evidence type="ECO:0000256" key="8">
    <source>
        <dbReference type="ARBA" id="ARBA00048779"/>
    </source>
</evidence>
<gene>
    <name evidence="11" type="ORF">Q8G36_19115</name>
</gene>
<comment type="pathway">
    <text evidence="1">Amino-acid degradation; L-proline degradation into L-glutamate; L-glutamate from L-proline: step 1/2.</text>
</comment>
<feature type="domain" description="Proline dehydrogenase" evidence="10">
    <location>
        <begin position="54"/>
        <end position="296"/>
    </location>
</feature>
<dbReference type="RefSeq" id="WP_305162783.1">
    <property type="nucleotide sequence ID" value="NZ_JAUUTW010000022.1"/>
</dbReference>
<comment type="cofactor">
    <cofactor evidence="9">
        <name>FAD</name>
        <dbReference type="ChEBI" id="CHEBI:57692"/>
    </cofactor>
    <text evidence="9">Binds 1 FAD per subunit.</text>
</comment>
<dbReference type="Gene3D" id="3.20.20.220">
    <property type="match status" value="1"/>
</dbReference>
<feature type="binding site" evidence="9">
    <location>
        <position position="170"/>
    </location>
    <ligand>
        <name>FAD</name>
        <dbReference type="ChEBI" id="CHEBI:57692"/>
    </ligand>
</feature>
<dbReference type="GO" id="GO:0004657">
    <property type="term" value="F:proline dehydrogenase activity"/>
    <property type="evidence" value="ECO:0007669"/>
    <property type="project" value="UniProtKB-EC"/>
</dbReference>
<dbReference type="GO" id="GO:0000166">
    <property type="term" value="F:nucleotide binding"/>
    <property type="evidence" value="ECO:0007669"/>
    <property type="project" value="UniProtKB-KW"/>
</dbReference>
<evidence type="ECO:0000256" key="5">
    <source>
        <dbReference type="ARBA" id="ARBA00022827"/>
    </source>
</evidence>
<dbReference type="Proteomes" id="UP001178275">
    <property type="component" value="Unassembled WGS sequence"/>
</dbReference>
<keyword evidence="7" id="KW-0642">Proline metabolism</keyword>
<dbReference type="InterPro" id="IPR008219">
    <property type="entry name" value="PRODH_bac_arc"/>
</dbReference>
<keyword evidence="6" id="KW-0560">Oxidoreductase</keyword>
<reference evidence="11" key="1">
    <citation type="submission" date="2023-07" db="EMBL/GenBank/DDBJ databases">
        <title>Murine gut Bacillus species.</title>
        <authorList>
            <person name="Gutman E."/>
            <person name="Hashuel R."/>
            <person name="Litvak Y."/>
        </authorList>
    </citation>
    <scope>NUCLEOTIDE SEQUENCE</scope>
    <source>
        <strain evidence="11">RU293</strain>
    </source>
</reference>
<evidence type="ECO:0000256" key="7">
    <source>
        <dbReference type="ARBA" id="ARBA00023062"/>
    </source>
</evidence>
<dbReference type="PIRSF" id="PIRSF000196">
    <property type="entry name" value="Pro_dehydrog"/>
    <property type="match status" value="1"/>
</dbReference>
<protein>
    <recommendedName>
        <fullName evidence="2">proline dehydrogenase</fullName>
        <ecNumber evidence="2">1.5.5.2</ecNumber>
    </recommendedName>
</protein>
<sequence>MYNEAEQRVSKALKSIARNEDIKEYIQNSKELFPLFMKAATRFVSGHTRTEGLARISILAQMGYQVSIEYLGENTRSENECISAKNEFLSLINEIGAKEMKSTISFDLSHIGMSISDALATKHLKEIALQAQQYDIQLMISMEESEKTDQILNIYKTLSPMYANLGITLQVHLLRSQFDLQELLKFQGKIRLVKGAYQEKEGTYIPRSVELDKRYVDFVMACVARNHPLSVATHDEKLVAALKENGLIANPYTEVEMLDGVRPDLLKSLRDENFQTKVYVTYGTEWYLYLAHRIAEHPPNLYTFVSDMIESKNLQTSLYE</sequence>
<dbReference type="PANTHER" id="PTHR13914">
    <property type="entry name" value="PROLINE OXIDASE"/>
    <property type="match status" value="1"/>
</dbReference>
<keyword evidence="5 9" id="KW-0274">FAD</keyword>
<feature type="binding site" evidence="9">
    <location>
        <begin position="194"/>
        <end position="196"/>
    </location>
    <ligand>
        <name>FAD</name>
        <dbReference type="ChEBI" id="CHEBI:57692"/>
    </ligand>
</feature>
<dbReference type="PANTHER" id="PTHR13914:SF0">
    <property type="entry name" value="PROLINE DEHYDROGENASE 1, MITOCHONDRIAL"/>
    <property type="match status" value="1"/>
</dbReference>
<name>A0AA90PC45_9BACI</name>
<accession>A0AA90PC45</accession>
<dbReference type="GO" id="GO:0010133">
    <property type="term" value="P:L-proline catabolic process to L-glutamate"/>
    <property type="evidence" value="ECO:0007669"/>
    <property type="project" value="InterPro"/>
</dbReference>
<evidence type="ECO:0000313" key="12">
    <source>
        <dbReference type="Proteomes" id="UP001178275"/>
    </source>
</evidence>
<evidence type="ECO:0000256" key="2">
    <source>
        <dbReference type="ARBA" id="ARBA00012695"/>
    </source>
</evidence>
<evidence type="ECO:0000256" key="3">
    <source>
        <dbReference type="ARBA" id="ARBA00022630"/>
    </source>
</evidence>
<dbReference type="Pfam" id="PF01619">
    <property type="entry name" value="Pro_dh"/>
    <property type="match status" value="1"/>
</dbReference>
<dbReference type="EC" id="1.5.5.2" evidence="2"/>